<dbReference type="EMBL" id="UINC01101743">
    <property type="protein sequence ID" value="SVC62795.1"/>
    <property type="molecule type" value="Genomic_DNA"/>
</dbReference>
<name>A0A382NR20_9ZZZZ</name>
<sequence length="35" mass="3943">MNLFKELNERGHEQVSFFNDPDSGLKGIVAVHNTV</sequence>
<proteinExistence type="predicted"/>
<organism evidence="1">
    <name type="scientific">marine metagenome</name>
    <dbReference type="NCBI Taxonomy" id="408172"/>
    <lineage>
        <taxon>unclassified sequences</taxon>
        <taxon>metagenomes</taxon>
        <taxon>ecological metagenomes</taxon>
    </lineage>
</organism>
<gene>
    <name evidence="1" type="ORF">METZ01_LOCUS315649</name>
</gene>
<feature type="non-terminal residue" evidence="1">
    <location>
        <position position="35"/>
    </location>
</feature>
<dbReference type="AlphaFoldDB" id="A0A382NR20"/>
<reference evidence="1" key="1">
    <citation type="submission" date="2018-05" db="EMBL/GenBank/DDBJ databases">
        <authorList>
            <person name="Lanie J.A."/>
            <person name="Ng W.-L."/>
            <person name="Kazmierczak K.M."/>
            <person name="Andrzejewski T.M."/>
            <person name="Davidsen T.M."/>
            <person name="Wayne K.J."/>
            <person name="Tettelin H."/>
            <person name="Glass J.I."/>
            <person name="Rusch D."/>
            <person name="Podicherti R."/>
            <person name="Tsui H.-C.T."/>
            <person name="Winkler M.E."/>
        </authorList>
    </citation>
    <scope>NUCLEOTIDE SEQUENCE</scope>
</reference>
<evidence type="ECO:0000313" key="1">
    <source>
        <dbReference type="EMBL" id="SVC62795.1"/>
    </source>
</evidence>
<dbReference type="Gene3D" id="3.40.50.10860">
    <property type="entry name" value="Leucine Dehydrogenase, chain A, domain 1"/>
    <property type="match status" value="1"/>
</dbReference>
<accession>A0A382NR20</accession>
<protein>
    <submittedName>
        <fullName evidence="1">Uncharacterized protein</fullName>
    </submittedName>
</protein>